<dbReference type="GO" id="GO:0008610">
    <property type="term" value="P:lipid biosynthetic process"/>
    <property type="evidence" value="ECO:0007669"/>
    <property type="project" value="UniProtKB-ARBA"/>
</dbReference>
<dbReference type="InterPro" id="IPR001296">
    <property type="entry name" value="Glyco_trans_1"/>
</dbReference>
<keyword evidence="2 5" id="KW-0808">Transferase</keyword>
<dbReference type="PANTHER" id="PTHR45947:SF3">
    <property type="entry name" value="SULFOQUINOVOSYL TRANSFERASE SQD2"/>
    <property type="match status" value="1"/>
</dbReference>
<dbReference type="EMBL" id="LWCS01000001">
    <property type="protein sequence ID" value="OAN42551.1"/>
    <property type="molecule type" value="Genomic_DNA"/>
</dbReference>
<evidence type="ECO:0000256" key="1">
    <source>
        <dbReference type="ARBA" id="ARBA00022676"/>
    </source>
</evidence>
<feature type="domain" description="Glycosyl transferase family 1" evidence="3">
    <location>
        <begin position="190"/>
        <end position="338"/>
    </location>
</feature>
<dbReference type="GO" id="GO:1903509">
    <property type="term" value="P:liposaccharide metabolic process"/>
    <property type="evidence" value="ECO:0007669"/>
    <property type="project" value="UniProtKB-ARBA"/>
</dbReference>
<comment type="caution">
    <text evidence="5">The sequence shown here is derived from an EMBL/GenBank/DDBJ whole genome shotgun (WGS) entry which is preliminary data.</text>
</comment>
<keyword evidence="1" id="KW-0328">Glycosyltransferase</keyword>
<dbReference type="OrthoDB" id="9802525at2"/>
<proteinExistence type="predicted"/>
<dbReference type="PANTHER" id="PTHR45947">
    <property type="entry name" value="SULFOQUINOVOSYL TRANSFERASE SQD2"/>
    <property type="match status" value="1"/>
</dbReference>
<dbReference type="InterPro" id="IPR050194">
    <property type="entry name" value="Glycosyltransferase_grp1"/>
</dbReference>
<dbReference type="GO" id="GO:0016758">
    <property type="term" value="F:hexosyltransferase activity"/>
    <property type="evidence" value="ECO:0007669"/>
    <property type="project" value="TreeGrafter"/>
</dbReference>
<sequence length="367" mass="40174">MRLAFLTELYYPSVGGQEIFFQELGEAMIRRGHHVDVFCIGHQPGLADDETMNGVRVRRNPNSGRYKAPRIAAMRRNWTDIFRFSAAVRRLARSEQYDFFLLNEWPLMHIAALPGAVRARSAVHWCEIREDPFLRVLQARLPKRVGMNFAVSVAVAEAIRQQSQQECGVLPSGIVASRYRCAPRAERSGALYVGRLAPHKNLPLLIDAFALAADRGFSGDLVIAGDGPSRGHIEDHARRSPVASRVHVLGSVDEEQKIDLLARSLVLGMPSRREGFPRVIAEAMASGLPVVTADFPENGARDVVKQYGAGVVCGTAEADFAEALLAAEADWDVYSQAGSSGADSLDWSHIAKTLETHVLAVAGRGKP</sequence>
<protein>
    <submittedName>
        <fullName evidence="5">Glycosyl transferase</fullName>
    </submittedName>
</protein>
<accession>A0A178M3C0</accession>
<evidence type="ECO:0000259" key="3">
    <source>
        <dbReference type="Pfam" id="PF00534"/>
    </source>
</evidence>
<gene>
    <name evidence="5" type="ORF">A4X20_01240</name>
</gene>
<evidence type="ECO:0000256" key="2">
    <source>
        <dbReference type="ARBA" id="ARBA00022679"/>
    </source>
</evidence>
<reference evidence="5 6" key="1">
    <citation type="submission" date="2016-04" db="EMBL/GenBank/DDBJ databases">
        <title>Draft Genome Sequences of Staphylococcus capitis Strain H36, S. capitis Strain H65, S. cohnii Strain H62, S. hominis Strain H69, Mycobacterium iranicum Strain H39, Plantibacter sp. Strain H53, Pseudomonas oryzihabitans Strain H72, and Microbacterium sp. Strain H83, isolated from residential settings.</title>
        <authorList>
            <person name="Lymperopoulou D."/>
            <person name="Adams R.I."/>
            <person name="Lindow S."/>
            <person name="Coil D.A."/>
            <person name="Jospin G."/>
            <person name="Eisen J.A."/>
        </authorList>
    </citation>
    <scope>NUCLEOTIDE SEQUENCE [LARGE SCALE GENOMIC DNA]</scope>
    <source>
        <strain evidence="5 6">H39</strain>
    </source>
</reference>
<feature type="domain" description="Glycosyltransferase subfamily 4-like N-terminal" evidence="4">
    <location>
        <begin position="15"/>
        <end position="165"/>
    </location>
</feature>
<dbReference type="Proteomes" id="UP000078396">
    <property type="component" value="Unassembled WGS sequence"/>
</dbReference>
<evidence type="ECO:0000313" key="6">
    <source>
        <dbReference type="Proteomes" id="UP000078396"/>
    </source>
</evidence>
<dbReference type="GO" id="GO:1901137">
    <property type="term" value="P:carbohydrate derivative biosynthetic process"/>
    <property type="evidence" value="ECO:0007669"/>
    <property type="project" value="UniProtKB-ARBA"/>
</dbReference>
<dbReference type="CDD" id="cd03801">
    <property type="entry name" value="GT4_PimA-like"/>
    <property type="match status" value="1"/>
</dbReference>
<organism evidence="5 6">
    <name type="scientific">Mycolicibacterium iranicum</name>
    <name type="common">Mycobacterium iranicum</name>
    <dbReference type="NCBI Taxonomy" id="912594"/>
    <lineage>
        <taxon>Bacteria</taxon>
        <taxon>Bacillati</taxon>
        <taxon>Actinomycetota</taxon>
        <taxon>Actinomycetes</taxon>
        <taxon>Mycobacteriales</taxon>
        <taxon>Mycobacteriaceae</taxon>
        <taxon>Mycolicibacterium</taxon>
    </lineage>
</organism>
<name>A0A178M3C0_MYCIR</name>
<dbReference type="AlphaFoldDB" id="A0A178M3C0"/>
<dbReference type="SUPFAM" id="SSF53756">
    <property type="entry name" value="UDP-Glycosyltransferase/glycogen phosphorylase"/>
    <property type="match status" value="1"/>
</dbReference>
<evidence type="ECO:0000259" key="4">
    <source>
        <dbReference type="Pfam" id="PF13579"/>
    </source>
</evidence>
<dbReference type="InterPro" id="IPR028098">
    <property type="entry name" value="Glyco_trans_4-like_N"/>
</dbReference>
<evidence type="ECO:0000313" key="5">
    <source>
        <dbReference type="EMBL" id="OAN42551.1"/>
    </source>
</evidence>
<dbReference type="Pfam" id="PF00534">
    <property type="entry name" value="Glycos_transf_1"/>
    <property type="match status" value="1"/>
</dbReference>
<dbReference type="Pfam" id="PF13579">
    <property type="entry name" value="Glyco_trans_4_4"/>
    <property type="match status" value="1"/>
</dbReference>
<dbReference type="Gene3D" id="3.40.50.2000">
    <property type="entry name" value="Glycogen Phosphorylase B"/>
    <property type="match status" value="2"/>
</dbReference>